<dbReference type="Pfam" id="PF01498">
    <property type="entry name" value="HTH_Tnp_Tc3_2"/>
    <property type="match status" value="1"/>
</dbReference>
<name>A0AAV7JBC2_9METZ</name>
<dbReference type="AlphaFoldDB" id="A0AAV7JBC2"/>
<accession>A0AAV7JBC2</accession>
<keyword evidence="4" id="KW-1185">Reference proteome</keyword>
<evidence type="ECO:0000313" key="3">
    <source>
        <dbReference type="EMBL" id="KAI6646034.1"/>
    </source>
</evidence>
<dbReference type="Gene3D" id="3.30.420.10">
    <property type="entry name" value="Ribonuclease H-like superfamily/Ribonuclease H"/>
    <property type="match status" value="2"/>
</dbReference>
<feature type="domain" description="Tc1-like transposase DDE" evidence="2">
    <location>
        <begin position="160"/>
        <end position="220"/>
    </location>
</feature>
<dbReference type="PANTHER" id="PTHR46060:SF1">
    <property type="entry name" value="MARINER MOS1 TRANSPOSASE-LIKE PROTEIN"/>
    <property type="match status" value="1"/>
</dbReference>
<protein>
    <submittedName>
        <fullName evidence="3">Transposase</fullName>
    </submittedName>
</protein>
<dbReference type="Pfam" id="PF13358">
    <property type="entry name" value="DDE_3"/>
    <property type="match status" value="1"/>
</dbReference>
<sequence length="420" mass="48621">MKEQEQRNNIKILFDTEITNCMELSRRTGVPKSTVYRTVYKLRNAESIDRKIGSRKQRQIKANNARSLVSLAINNPRLSVRKFTCKFNKRRGLSFSHEAVRIEMKLRGFTRKVARKIPMLTQTHKAYRVDWAKSNRCRDWEKVIFSDSDEMSIWLAGSRVFQEDNDPKHTCNLAKGYMEEKGIHRMDWPACSPDLNPIENLWPWIKREIDLKSPRNLNELERELNELGKNKDLPNFKLTDCSKDKKRSWVRGDEQPVKIPRPDFRKPKIMYTIFFSSHGIVLQLPCESGKAVTATFFTEQVLPNLIKNIEKYRPKAGTRGMKILIDNASSHTAKLTKNFLDIEGLELLPHPSYSPDLALCDFWLFPKLKSAFKAKILTHYKHSERACTSTSNPSPKNSTEMCLQAGGKVETLCTCRRGLL</sequence>
<dbReference type="InterPro" id="IPR036397">
    <property type="entry name" value="RNaseH_sf"/>
</dbReference>
<reference evidence="3 4" key="1">
    <citation type="journal article" date="2023" name="BMC Biol.">
        <title>The compact genome of the sponge Oopsacas minuta (Hexactinellida) is lacking key metazoan core genes.</title>
        <authorList>
            <person name="Santini S."/>
            <person name="Schenkelaars Q."/>
            <person name="Jourda C."/>
            <person name="Duchesne M."/>
            <person name="Belahbib H."/>
            <person name="Rocher C."/>
            <person name="Selva M."/>
            <person name="Riesgo A."/>
            <person name="Vervoort M."/>
            <person name="Leys S.P."/>
            <person name="Kodjabachian L."/>
            <person name="Le Bivic A."/>
            <person name="Borchiellini C."/>
            <person name="Claverie J.M."/>
            <person name="Renard E."/>
        </authorList>
    </citation>
    <scope>NUCLEOTIDE SEQUENCE [LARGE SCALE GENOMIC DNA]</scope>
    <source>
        <strain evidence="3">SPO-2</strain>
    </source>
</reference>
<evidence type="ECO:0000313" key="4">
    <source>
        <dbReference type="Proteomes" id="UP001165289"/>
    </source>
</evidence>
<organism evidence="3 4">
    <name type="scientific">Oopsacas minuta</name>
    <dbReference type="NCBI Taxonomy" id="111878"/>
    <lineage>
        <taxon>Eukaryota</taxon>
        <taxon>Metazoa</taxon>
        <taxon>Porifera</taxon>
        <taxon>Hexactinellida</taxon>
        <taxon>Hexasterophora</taxon>
        <taxon>Lyssacinosida</taxon>
        <taxon>Leucopsacidae</taxon>
        <taxon>Oopsacas</taxon>
    </lineage>
</organism>
<dbReference type="InterPro" id="IPR052709">
    <property type="entry name" value="Transposase-MT_Hybrid"/>
</dbReference>
<dbReference type="PANTHER" id="PTHR46060">
    <property type="entry name" value="MARINER MOS1 TRANSPOSASE-LIKE PROTEIN"/>
    <property type="match status" value="1"/>
</dbReference>
<feature type="domain" description="Transposase Tc1-like" evidence="1">
    <location>
        <begin position="66"/>
        <end position="135"/>
    </location>
</feature>
<dbReference type="GO" id="GO:0015074">
    <property type="term" value="P:DNA integration"/>
    <property type="evidence" value="ECO:0007669"/>
    <property type="project" value="InterPro"/>
</dbReference>
<dbReference type="GO" id="GO:0003677">
    <property type="term" value="F:DNA binding"/>
    <property type="evidence" value="ECO:0007669"/>
    <property type="project" value="InterPro"/>
</dbReference>
<dbReference type="Pfam" id="PF01359">
    <property type="entry name" value="Transposase_1"/>
    <property type="match status" value="1"/>
</dbReference>
<dbReference type="InterPro" id="IPR002492">
    <property type="entry name" value="Transposase_Tc1-like"/>
</dbReference>
<dbReference type="GO" id="GO:0006313">
    <property type="term" value="P:DNA transposition"/>
    <property type="evidence" value="ECO:0007669"/>
    <property type="project" value="InterPro"/>
</dbReference>
<evidence type="ECO:0000259" key="2">
    <source>
        <dbReference type="Pfam" id="PF13358"/>
    </source>
</evidence>
<dbReference type="Proteomes" id="UP001165289">
    <property type="component" value="Unassembled WGS sequence"/>
</dbReference>
<dbReference type="InterPro" id="IPR038717">
    <property type="entry name" value="Tc1-like_DDE_dom"/>
</dbReference>
<comment type="caution">
    <text evidence="3">The sequence shown here is derived from an EMBL/GenBank/DDBJ whole genome shotgun (WGS) entry which is preliminary data.</text>
</comment>
<dbReference type="InterPro" id="IPR001888">
    <property type="entry name" value="Transposase_1"/>
</dbReference>
<gene>
    <name evidence="3" type="ORF">LOD99_9564</name>
</gene>
<proteinExistence type="predicted"/>
<evidence type="ECO:0000259" key="1">
    <source>
        <dbReference type="Pfam" id="PF01498"/>
    </source>
</evidence>
<dbReference type="EMBL" id="JAKMXF010000364">
    <property type="protein sequence ID" value="KAI6646034.1"/>
    <property type="molecule type" value="Genomic_DNA"/>
</dbReference>